<reference evidence="1 2" key="1">
    <citation type="submission" date="2017-10" db="EMBL/GenBank/DDBJ databases">
        <title>Complete genome sequence of Paracoccus yeei TT13 isolated from human skin.</title>
        <authorList>
            <person name="Lee K."/>
            <person name="Lim J.Y."/>
            <person name="Hwang I."/>
        </authorList>
    </citation>
    <scope>NUCLEOTIDE SEQUENCE [LARGE SCALE GENOMIC DNA]</scope>
    <source>
        <strain evidence="1 2">TT13</strain>
    </source>
</reference>
<sequence>MLCPGNGQGERSLWAAVLTTAISDAIRGRPGSLDQMAADRWLRSGTDMLEVASLAGVDGRTVRARYLAGMINPDLLHTTRRASMEAAE</sequence>
<organism evidence="1 2">
    <name type="scientific">Paracoccus yeei</name>
    <dbReference type="NCBI Taxonomy" id="147645"/>
    <lineage>
        <taxon>Bacteria</taxon>
        <taxon>Pseudomonadati</taxon>
        <taxon>Pseudomonadota</taxon>
        <taxon>Alphaproteobacteria</taxon>
        <taxon>Rhodobacterales</taxon>
        <taxon>Paracoccaceae</taxon>
        <taxon>Paracoccus</taxon>
    </lineage>
</organism>
<dbReference type="Proteomes" id="UP000229314">
    <property type="component" value="Chromosome"/>
</dbReference>
<dbReference type="AlphaFoldDB" id="A0A2D2C0E9"/>
<proteinExistence type="predicted"/>
<dbReference type="EMBL" id="CP024422">
    <property type="protein sequence ID" value="ATQ55957.1"/>
    <property type="molecule type" value="Genomic_DNA"/>
</dbReference>
<evidence type="ECO:0000313" key="1">
    <source>
        <dbReference type="EMBL" id="ATQ55957.1"/>
    </source>
</evidence>
<evidence type="ECO:0000313" key="2">
    <source>
        <dbReference type="Proteomes" id="UP000229314"/>
    </source>
</evidence>
<accession>A0A2D2C0E9</accession>
<protein>
    <submittedName>
        <fullName evidence="1">Uncharacterized protein</fullName>
    </submittedName>
</protein>
<name>A0A2D2C0E9_9RHOB</name>
<gene>
    <name evidence="1" type="ORF">PYTT13_09100</name>
</gene>